<dbReference type="PANTHER" id="PTHR37810:SF5">
    <property type="entry name" value="IMMUNITY PROTEIN SDPI"/>
    <property type="match status" value="1"/>
</dbReference>
<dbReference type="AlphaFoldDB" id="A0A9D1V3B9"/>
<feature type="transmembrane region" description="Helical" evidence="1">
    <location>
        <begin position="39"/>
        <end position="62"/>
    </location>
</feature>
<evidence type="ECO:0000313" key="4">
    <source>
        <dbReference type="Proteomes" id="UP000824193"/>
    </source>
</evidence>
<evidence type="ECO:0000313" key="3">
    <source>
        <dbReference type="EMBL" id="HIX05340.1"/>
    </source>
</evidence>
<evidence type="ECO:0000256" key="1">
    <source>
        <dbReference type="SAM" id="Phobius"/>
    </source>
</evidence>
<dbReference type="GO" id="GO:0009636">
    <property type="term" value="P:response to toxic substance"/>
    <property type="evidence" value="ECO:0007669"/>
    <property type="project" value="TreeGrafter"/>
</dbReference>
<feature type="transmembrane region" description="Helical" evidence="1">
    <location>
        <begin position="156"/>
        <end position="174"/>
    </location>
</feature>
<name>A0A9D1V3B9_9FIRM</name>
<dbReference type="EMBL" id="DXFW01000012">
    <property type="protein sequence ID" value="HIX05340.1"/>
    <property type="molecule type" value="Genomic_DNA"/>
</dbReference>
<gene>
    <name evidence="3" type="ORF">H9865_04420</name>
</gene>
<dbReference type="Proteomes" id="UP000824193">
    <property type="component" value="Unassembled WGS sequence"/>
</dbReference>
<comment type="caution">
    <text evidence="3">The sequence shown here is derived from an EMBL/GenBank/DDBJ whole genome shotgun (WGS) entry which is preliminary data.</text>
</comment>
<feature type="transmembrane region" description="Helical" evidence="1">
    <location>
        <begin position="106"/>
        <end position="123"/>
    </location>
</feature>
<protein>
    <submittedName>
        <fullName evidence="3">SdpI family protein</fullName>
    </submittedName>
</protein>
<feature type="domain" description="Bacterial Pleckstrin homology" evidence="2">
    <location>
        <begin position="245"/>
        <end position="339"/>
    </location>
</feature>
<keyword evidence="1" id="KW-0472">Membrane</keyword>
<reference evidence="3" key="1">
    <citation type="journal article" date="2021" name="PeerJ">
        <title>Extensive microbial diversity within the chicken gut microbiome revealed by metagenomics and culture.</title>
        <authorList>
            <person name="Gilroy R."/>
            <person name="Ravi A."/>
            <person name="Getino M."/>
            <person name="Pursley I."/>
            <person name="Horton D.L."/>
            <person name="Alikhan N.F."/>
            <person name="Baker D."/>
            <person name="Gharbi K."/>
            <person name="Hall N."/>
            <person name="Watson M."/>
            <person name="Adriaenssens E.M."/>
            <person name="Foster-Nyarko E."/>
            <person name="Jarju S."/>
            <person name="Secka A."/>
            <person name="Antonio M."/>
            <person name="Oren A."/>
            <person name="Chaudhuri R.R."/>
            <person name="La Ragione R."/>
            <person name="Hildebrand F."/>
            <person name="Pallen M.J."/>
        </authorList>
    </citation>
    <scope>NUCLEOTIDE SEQUENCE</scope>
    <source>
        <strain evidence="3">2239</strain>
    </source>
</reference>
<feature type="transmembrane region" description="Helical" evidence="1">
    <location>
        <begin position="219"/>
        <end position="240"/>
    </location>
</feature>
<feature type="transmembrane region" description="Helical" evidence="1">
    <location>
        <begin position="74"/>
        <end position="94"/>
    </location>
</feature>
<feature type="transmembrane region" description="Helical" evidence="1">
    <location>
        <begin position="180"/>
        <end position="198"/>
    </location>
</feature>
<dbReference type="InterPro" id="IPR027783">
    <property type="entry name" value="Bacterial_PH-related"/>
</dbReference>
<proteinExistence type="predicted"/>
<evidence type="ECO:0000259" key="2">
    <source>
        <dbReference type="Pfam" id="PF10882"/>
    </source>
</evidence>
<dbReference type="PANTHER" id="PTHR37810">
    <property type="entry name" value="IMMUNITY PROTEIN SDPI"/>
    <property type="match status" value="1"/>
</dbReference>
<reference evidence="3" key="2">
    <citation type="submission" date="2021-04" db="EMBL/GenBank/DDBJ databases">
        <authorList>
            <person name="Gilroy R."/>
        </authorList>
    </citation>
    <scope>NUCLEOTIDE SEQUENCE</scope>
    <source>
        <strain evidence="3">2239</strain>
    </source>
</reference>
<organism evidence="3 4">
    <name type="scientific">Candidatus Allofournierella pullicola</name>
    <dbReference type="NCBI Taxonomy" id="2838596"/>
    <lineage>
        <taxon>Bacteria</taxon>
        <taxon>Bacillati</taxon>
        <taxon>Bacillota</taxon>
        <taxon>Clostridia</taxon>
        <taxon>Eubacteriales</taxon>
        <taxon>Oscillospiraceae</taxon>
        <taxon>Allofournierella</taxon>
    </lineage>
</organism>
<dbReference type="InterPro" id="IPR025962">
    <property type="entry name" value="SdpI/YhfL"/>
</dbReference>
<keyword evidence="1" id="KW-1133">Transmembrane helix</keyword>
<keyword evidence="1" id="KW-0812">Transmembrane</keyword>
<dbReference type="Pfam" id="PF13630">
    <property type="entry name" value="SdpI"/>
    <property type="match status" value="1"/>
</dbReference>
<sequence length="350" mass="38330">MELLNKRKALAGSALILLPALAGIWLLWARLPGASAPEKLAFCLGIPAGMLAAHWLCLLLTFRTNRQNGQSKKALELVYWLLPCISFFYCAGTWSVALDVKLGWERLLPASLGLMFLVIGNYMPKMKQNPTLGIRLPWTLANEENWNRTHRMGGKVWVAGGLALLLCCLLPGAAMVAGMLVSIFVLAVVPCVYSYRLYRKQVRDGSWNGSLFRSKADRIVTAVALAILAVAVVGTPILLFTGDIHYTMGENALQIEASYWPDAEIDYAEVESIEYAEGIPAGSRTNGFGSPRLSMGSFRNDVFGSYTRYAYTGCDSCIVLQVKGKTVVLSALDEEATKALYEELSGRIFG</sequence>
<accession>A0A9D1V3B9</accession>
<dbReference type="Pfam" id="PF10882">
    <property type="entry name" value="bPH_5"/>
    <property type="match status" value="1"/>
</dbReference>